<accession>A0A5M3MI73</accession>
<protein>
    <recommendedName>
        <fullName evidence="3">BTB domain-containing protein</fullName>
    </recommendedName>
</protein>
<evidence type="ECO:0008006" key="3">
    <source>
        <dbReference type="Google" id="ProtNLM"/>
    </source>
</evidence>
<feature type="non-terminal residue" evidence="1">
    <location>
        <position position="160"/>
    </location>
</feature>
<dbReference type="OrthoDB" id="3223751at2759"/>
<evidence type="ECO:0000313" key="1">
    <source>
        <dbReference type="EMBL" id="EIW78706.1"/>
    </source>
</evidence>
<dbReference type="InterPro" id="IPR011333">
    <property type="entry name" value="SKP1/BTB/POZ_sf"/>
</dbReference>
<dbReference type="OMA" id="RYNDIQQ"/>
<dbReference type="KEGG" id="cput:CONPUDRAFT_16120"/>
<evidence type="ECO:0000313" key="2">
    <source>
        <dbReference type="Proteomes" id="UP000053558"/>
    </source>
</evidence>
<reference evidence="2" key="1">
    <citation type="journal article" date="2012" name="Science">
        <title>The Paleozoic origin of enzymatic lignin decomposition reconstructed from 31 fungal genomes.</title>
        <authorList>
            <person name="Floudas D."/>
            <person name="Binder M."/>
            <person name="Riley R."/>
            <person name="Barry K."/>
            <person name="Blanchette R.A."/>
            <person name="Henrissat B."/>
            <person name="Martinez A.T."/>
            <person name="Otillar R."/>
            <person name="Spatafora J.W."/>
            <person name="Yadav J.S."/>
            <person name="Aerts A."/>
            <person name="Benoit I."/>
            <person name="Boyd A."/>
            <person name="Carlson A."/>
            <person name="Copeland A."/>
            <person name="Coutinho P.M."/>
            <person name="de Vries R.P."/>
            <person name="Ferreira P."/>
            <person name="Findley K."/>
            <person name="Foster B."/>
            <person name="Gaskell J."/>
            <person name="Glotzer D."/>
            <person name="Gorecki P."/>
            <person name="Heitman J."/>
            <person name="Hesse C."/>
            <person name="Hori C."/>
            <person name="Igarashi K."/>
            <person name="Jurgens J.A."/>
            <person name="Kallen N."/>
            <person name="Kersten P."/>
            <person name="Kohler A."/>
            <person name="Kuees U."/>
            <person name="Kumar T.K.A."/>
            <person name="Kuo A."/>
            <person name="LaButti K."/>
            <person name="Larrondo L.F."/>
            <person name="Lindquist E."/>
            <person name="Ling A."/>
            <person name="Lombard V."/>
            <person name="Lucas S."/>
            <person name="Lundell T."/>
            <person name="Martin R."/>
            <person name="McLaughlin D.J."/>
            <person name="Morgenstern I."/>
            <person name="Morin E."/>
            <person name="Murat C."/>
            <person name="Nagy L.G."/>
            <person name="Nolan M."/>
            <person name="Ohm R.A."/>
            <person name="Patyshakuliyeva A."/>
            <person name="Rokas A."/>
            <person name="Ruiz-Duenas F.J."/>
            <person name="Sabat G."/>
            <person name="Salamov A."/>
            <person name="Samejima M."/>
            <person name="Schmutz J."/>
            <person name="Slot J.C."/>
            <person name="St John F."/>
            <person name="Stenlid J."/>
            <person name="Sun H."/>
            <person name="Sun S."/>
            <person name="Syed K."/>
            <person name="Tsang A."/>
            <person name="Wiebenga A."/>
            <person name="Young D."/>
            <person name="Pisabarro A."/>
            <person name="Eastwood D.C."/>
            <person name="Martin F."/>
            <person name="Cullen D."/>
            <person name="Grigoriev I.V."/>
            <person name="Hibbett D.S."/>
        </authorList>
    </citation>
    <scope>NUCLEOTIDE SEQUENCE [LARGE SCALE GENOMIC DNA]</scope>
    <source>
        <strain evidence="2">RWD-64-598 SS2</strain>
    </source>
</reference>
<feature type="non-terminal residue" evidence="1">
    <location>
        <position position="1"/>
    </location>
</feature>
<organism evidence="1 2">
    <name type="scientific">Coniophora puteana (strain RWD-64-598)</name>
    <name type="common">Brown rot fungus</name>
    <dbReference type="NCBI Taxonomy" id="741705"/>
    <lineage>
        <taxon>Eukaryota</taxon>
        <taxon>Fungi</taxon>
        <taxon>Dikarya</taxon>
        <taxon>Basidiomycota</taxon>
        <taxon>Agaricomycotina</taxon>
        <taxon>Agaricomycetes</taxon>
        <taxon>Agaricomycetidae</taxon>
        <taxon>Boletales</taxon>
        <taxon>Coniophorineae</taxon>
        <taxon>Coniophoraceae</taxon>
        <taxon>Coniophora</taxon>
    </lineage>
</organism>
<dbReference type="GeneID" id="19204493"/>
<name>A0A5M3MI73_CONPW</name>
<dbReference type="Gene3D" id="3.30.710.10">
    <property type="entry name" value="Potassium Channel Kv1.1, Chain A"/>
    <property type="match status" value="1"/>
</dbReference>
<sequence length="160" mass="18632">VESTLFRVPRYVFEDSSDVIRDMFLFPSGAQAAEGLSDESPITLQETSSWDFKQLLRAMFCRYVECTPPTTFDEWVAVIKLTHRWEMTALYQFAVKQAHRLPNVDPVERLVLARTYDIHDWVRPAIYDILRREEPSQPLSQKDVAKLGLDVVLELARTRE</sequence>
<dbReference type="RefSeq" id="XP_007771069.1">
    <property type="nucleotide sequence ID" value="XM_007772879.1"/>
</dbReference>
<dbReference type="Proteomes" id="UP000053558">
    <property type="component" value="Unassembled WGS sequence"/>
</dbReference>
<proteinExistence type="predicted"/>
<dbReference type="EMBL" id="JH711582">
    <property type="protein sequence ID" value="EIW78706.1"/>
    <property type="molecule type" value="Genomic_DNA"/>
</dbReference>
<gene>
    <name evidence="1" type="ORF">CONPUDRAFT_16120</name>
</gene>
<keyword evidence="2" id="KW-1185">Reference proteome</keyword>
<dbReference type="AlphaFoldDB" id="A0A5M3MI73"/>
<comment type="caution">
    <text evidence="1">The sequence shown here is derived from an EMBL/GenBank/DDBJ whole genome shotgun (WGS) entry which is preliminary data.</text>
</comment>